<dbReference type="Gene3D" id="3.40.50.720">
    <property type="entry name" value="NAD(P)-binding Rossmann-like Domain"/>
    <property type="match status" value="1"/>
</dbReference>
<feature type="non-terminal residue" evidence="5">
    <location>
        <position position="215"/>
    </location>
</feature>
<dbReference type="InterPro" id="IPR020904">
    <property type="entry name" value="Sc_DH/Rdtase_CS"/>
</dbReference>
<organism evidence="5 6">
    <name type="scientific">Dothistroma septosporum (strain NZE10 / CBS 128990)</name>
    <name type="common">Red band needle blight fungus</name>
    <name type="synonym">Mycosphaerella pini</name>
    <dbReference type="NCBI Taxonomy" id="675120"/>
    <lineage>
        <taxon>Eukaryota</taxon>
        <taxon>Fungi</taxon>
        <taxon>Dikarya</taxon>
        <taxon>Ascomycota</taxon>
        <taxon>Pezizomycotina</taxon>
        <taxon>Dothideomycetes</taxon>
        <taxon>Dothideomycetidae</taxon>
        <taxon>Mycosphaerellales</taxon>
        <taxon>Mycosphaerellaceae</taxon>
        <taxon>Dothistroma</taxon>
    </lineage>
</organism>
<dbReference type="AlphaFoldDB" id="N1Q0X8"/>
<accession>N1Q0X8</accession>
<name>N1Q0X8_DOTSN</name>
<comment type="similarity">
    <text evidence="2">Belongs to the short-chain dehydrogenases/reductases (SDR) family.</text>
</comment>
<dbReference type="SUPFAM" id="SSF51735">
    <property type="entry name" value="NAD(P)-binding Rossmann-fold domains"/>
    <property type="match status" value="1"/>
</dbReference>
<gene>
    <name evidence="5" type="ORF">DOTSEDRAFT_95283</name>
</gene>
<dbReference type="Pfam" id="PF00106">
    <property type="entry name" value="adh_short"/>
    <property type="match status" value="1"/>
</dbReference>
<dbReference type="STRING" id="675120.N1Q0X8"/>
<protein>
    <recommendedName>
        <fullName evidence="7">NAD(P)-binding protein</fullName>
    </recommendedName>
</protein>
<evidence type="ECO:0000313" key="5">
    <source>
        <dbReference type="EMBL" id="EME48933.1"/>
    </source>
</evidence>
<comment type="pathway">
    <text evidence="1">Mycotoxin biosynthesis.</text>
</comment>
<proteinExistence type="inferred from homology"/>
<dbReference type="GO" id="GO:0016491">
    <property type="term" value="F:oxidoreductase activity"/>
    <property type="evidence" value="ECO:0007669"/>
    <property type="project" value="UniProtKB-KW"/>
</dbReference>
<dbReference type="OMA" id="VNIRINC"/>
<evidence type="ECO:0000313" key="6">
    <source>
        <dbReference type="Proteomes" id="UP000016933"/>
    </source>
</evidence>
<keyword evidence="4" id="KW-0560">Oxidoreductase</keyword>
<evidence type="ECO:0008006" key="7">
    <source>
        <dbReference type="Google" id="ProtNLM"/>
    </source>
</evidence>
<dbReference type="HOGENOM" id="CLU_010194_13_0_1"/>
<dbReference type="PANTHER" id="PTHR43180:SF33">
    <property type="entry name" value="15-HYDROXYPROSTAGLANDIN DEHYDROGENASE [NAD(+)]-LIKE"/>
    <property type="match status" value="1"/>
</dbReference>
<dbReference type="PROSITE" id="PS00061">
    <property type="entry name" value="ADH_SHORT"/>
    <property type="match status" value="1"/>
</dbReference>
<keyword evidence="3" id="KW-0521">NADP</keyword>
<dbReference type="OrthoDB" id="5371740at2759"/>
<evidence type="ECO:0000256" key="1">
    <source>
        <dbReference type="ARBA" id="ARBA00004685"/>
    </source>
</evidence>
<reference evidence="6" key="1">
    <citation type="journal article" date="2012" name="PLoS Genet.">
        <title>The genomes of the fungal plant pathogens Cladosporium fulvum and Dothistroma septosporum reveal adaptation to different hosts and lifestyles but also signatures of common ancestry.</title>
        <authorList>
            <person name="de Wit P.J.G.M."/>
            <person name="van der Burgt A."/>
            <person name="Oekmen B."/>
            <person name="Stergiopoulos I."/>
            <person name="Abd-Elsalam K.A."/>
            <person name="Aerts A.L."/>
            <person name="Bahkali A.H."/>
            <person name="Beenen H.G."/>
            <person name="Chettri P."/>
            <person name="Cox M.P."/>
            <person name="Datema E."/>
            <person name="de Vries R.P."/>
            <person name="Dhillon B."/>
            <person name="Ganley A.R."/>
            <person name="Griffiths S.A."/>
            <person name="Guo Y."/>
            <person name="Hamelin R.C."/>
            <person name="Henrissat B."/>
            <person name="Kabir M.S."/>
            <person name="Jashni M.K."/>
            <person name="Kema G."/>
            <person name="Klaubauf S."/>
            <person name="Lapidus A."/>
            <person name="Levasseur A."/>
            <person name="Lindquist E."/>
            <person name="Mehrabi R."/>
            <person name="Ohm R.A."/>
            <person name="Owen T.J."/>
            <person name="Salamov A."/>
            <person name="Schwelm A."/>
            <person name="Schijlen E."/>
            <person name="Sun H."/>
            <person name="van den Burg H.A."/>
            <person name="van Ham R.C.H.J."/>
            <person name="Zhang S."/>
            <person name="Goodwin S.B."/>
            <person name="Grigoriev I.V."/>
            <person name="Collemare J."/>
            <person name="Bradshaw R.E."/>
        </authorList>
    </citation>
    <scope>NUCLEOTIDE SEQUENCE [LARGE SCALE GENOMIC DNA]</scope>
    <source>
        <strain evidence="6">NZE10 / CBS 128990</strain>
    </source>
</reference>
<dbReference type="PANTHER" id="PTHR43180">
    <property type="entry name" value="3-OXOACYL-(ACYL-CARRIER-PROTEIN) REDUCTASE (AFU_ORTHOLOGUE AFUA_6G11210)"/>
    <property type="match status" value="1"/>
</dbReference>
<evidence type="ECO:0000256" key="2">
    <source>
        <dbReference type="ARBA" id="ARBA00006484"/>
    </source>
</evidence>
<dbReference type="Proteomes" id="UP000016933">
    <property type="component" value="Unassembled WGS sequence"/>
</dbReference>
<evidence type="ECO:0000256" key="3">
    <source>
        <dbReference type="ARBA" id="ARBA00022857"/>
    </source>
</evidence>
<dbReference type="InterPro" id="IPR036291">
    <property type="entry name" value="NAD(P)-bd_dom_sf"/>
</dbReference>
<dbReference type="InterPro" id="IPR002347">
    <property type="entry name" value="SDR_fam"/>
</dbReference>
<dbReference type="EMBL" id="KB446535">
    <property type="protein sequence ID" value="EME48933.1"/>
    <property type="molecule type" value="Genomic_DNA"/>
</dbReference>
<dbReference type="PRINTS" id="PR00081">
    <property type="entry name" value="GDHRDH"/>
</dbReference>
<reference evidence="5 6" key="2">
    <citation type="journal article" date="2012" name="PLoS Pathog.">
        <title>Diverse lifestyles and strategies of plant pathogenesis encoded in the genomes of eighteen Dothideomycetes fungi.</title>
        <authorList>
            <person name="Ohm R.A."/>
            <person name="Feau N."/>
            <person name="Henrissat B."/>
            <person name="Schoch C.L."/>
            <person name="Horwitz B.A."/>
            <person name="Barry K.W."/>
            <person name="Condon B.J."/>
            <person name="Copeland A.C."/>
            <person name="Dhillon B."/>
            <person name="Glaser F."/>
            <person name="Hesse C.N."/>
            <person name="Kosti I."/>
            <person name="LaButti K."/>
            <person name="Lindquist E.A."/>
            <person name="Lucas S."/>
            <person name="Salamov A.A."/>
            <person name="Bradshaw R.E."/>
            <person name="Ciuffetti L."/>
            <person name="Hamelin R.C."/>
            <person name="Kema G.H.J."/>
            <person name="Lawrence C."/>
            <person name="Scott J.A."/>
            <person name="Spatafora J.W."/>
            <person name="Turgeon B.G."/>
            <person name="de Wit P.J.G.M."/>
            <person name="Zhong S."/>
            <person name="Goodwin S.B."/>
            <person name="Grigoriev I.V."/>
        </authorList>
    </citation>
    <scope>NUCLEOTIDE SEQUENCE [LARGE SCALE GENOMIC DNA]</scope>
    <source>
        <strain evidence="6">NZE10 / CBS 128990</strain>
    </source>
</reference>
<sequence>MSPPTAVITGASSGIGLALTEYLLARNWHVVMADLQAPPNLLNNTLFIATDISCWSSNASLFHQAYQWHSRLDFIALNAGIDDRDDIFNSISPTAPKEPSMKTFQTNLLGTYYGMKLAAHYLALASPASGKVRAGGKIVVTASAAGIYPLPNVPQYTATKHALIGLVRAMAPSSRSVDITINAVCPALVKTNLAPPGMLDSFGEEDFTPMRTIMR</sequence>
<evidence type="ECO:0000256" key="4">
    <source>
        <dbReference type="ARBA" id="ARBA00023002"/>
    </source>
</evidence>
<keyword evidence="6" id="KW-1185">Reference proteome</keyword>
<dbReference type="eggNOG" id="KOG4169">
    <property type="taxonomic scope" value="Eukaryota"/>
</dbReference>